<dbReference type="EMBL" id="BARU01023764">
    <property type="protein sequence ID" value="GAH56941.1"/>
    <property type="molecule type" value="Genomic_DNA"/>
</dbReference>
<comment type="caution">
    <text evidence="1">The sequence shown here is derived from an EMBL/GenBank/DDBJ whole genome shotgun (WGS) entry which is preliminary data.</text>
</comment>
<accession>X1GGB0</accession>
<reference evidence="1" key="1">
    <citation type="journal article" date="2014" name="Front. Microbiol.">
        <title>High frequency of phylogenetically diverse reductive dehalogenase-homologous genes in deep subseafloor sedimentary metagenomes.</title>
        <authorList>
            <person name="Kawai M."/>
            <person name="Futagami T."/>
            <person name="Toyoda A."/>
            <person name="Takaki Y."/>
            <person name="Nishi S."/>
            <person name="Hori S."/>
            <person name="Arai W."/>
            <person name="Tsubouchi T."/>
            <person name="Morono Y."/>
            <person name="Uchiyama I."/>
            <person name="Ito T."/>
            <person name="Fujiyama A."/>
            <person name="Inagaki F."/>
            <person name="Takami H."/>
        </authorList>
    </citation>
    <scope>NUCLEOTIDE SEQUENCE</scope>
    <source>
        <strain evidence="1">Expedition CK06-06</strain>
    </source>
</reference>
<name>X1GGB0_9ZZZZ</name>
<evidence type="ECO:0000313" key="1">
    <source>
        <dbReference type="EMBL" id="GAH56941.1"/>
    </source>
</evidence>
<sequence length="141" mass="16351">MKPWEIVVSDKIEPQLRKKVKRLLKPVLSVAGSPAKCELCGTDTTWTVNNRRVCPACNVQYGFTPGYVIPDACEVCGKQGEWCTDGEPIHSLCYIHRDVWFRWKNPELEFIDHKKQPEKWHQAWEEGWAKFIAFMKETASV</sequence>
<gene>
    <name evidence="1" type="ORF">S03H2_38535</name>
</gene>
<dbReference type="AlphaFoldDB" id="X1GGB0"/>
<proteinExistence type="predicted"/>
<organism evidence="1">
    <name type="scientific">marine sediment metagenome</name>
    <dbReference type="NCBI Taxonomy" id="412755"/>
    <lineage>
        <taxon>unclassified sequences</taxon>
        <taxon>metagenomes</taxon>
        <taxon>ecological metagenomes</taxon>
    </lineage>
</organism>
<protein>
    <submittedName>
        <fullName evidence="1">Uncharacterized protein</fullName>
    </submittedName>
</protein>